<dbReference type="AlphaFoldDB" id="A0A4U0UCV6"/>
<name>A0A4U0UCV6_9PEZI</name>
<protein>
    <submittedName>
        <fullName evidence="1">Uncharacterized protein</fullName>
    </submittedName>
</protein>
<proteinExistence type="predicted"/>
<dbReference type="Proteomes" id="UP000308549">
    <property type="component" value="Unassembled WGS sequence"/>
</dbReference>
<accession>A0A4U0UCV6</accession>
<keyword evidence="2" id="KW-1185">Reference proteome</keyword>
<gene>
    <name evidence="1" type="ORF">B0A50_00717</name>
</gene>
<reference evidence="1 2" key="1">
    <citation type="submission" date="2017-03" db="EMBL/GenBank/DDBJ databases">
        <title>Genomes of endolithic fungi from Antarctica.</title>
        <authorList>
            <person name="Coleine C."/>
            <person name="Masonjones S."/>
            <person name="Stajich J.E."/>
        </authorList>
    </citation>
    <scope>NUCLEOTIDE SEQUENCE [LARGE SCALE GENOMIC DNA]</scope>
    <source>
        <strain evidence="1 2">CCFEE 6315</strain>
    </source>
</reference>
<dbReference type="EMBL" id="NAJL01000003">
    <property type="protein sequence ID" value="TKA33164.1"/>
    <property type="molecule type" value="Genomic_DNA"/>
</dbReference>
<comment type="caution">
    <text evidence="1">The sequence shown here is derived from an EMBL/GenBank/DDBJ whole genome shotgun (WGS) entry which is preliminary data.</text>
</comment>
<evidence type="ECO:0000313" key="1">
    <source>
        <dbReference type="EMBL" id="TKA33164.1"/>
    </source>
</evidence>
<organism evidence="1 2">
    <name type="scientific">Salinomyces thailandicus</name>
    <dbReference type="NCBI Taxonomy" id="706561"/>
    <lineage>
        <taxon>Eukaryota</taxon>
        <taxon>Fungi</taxon>
        <taxon>Dikarya</taxon>
        <taxon>Ascomycota</taxon>
        <taxon>Pezizomycotina</taxon>
        <taxon>Dothideomycetes</taxon>
        <taxon>Dothideomycetidae</taxon>
        <taxon>Mycosphaerellales</taxon>
        <taxon>Teratosphaeriaceae</taxon>
        <taxon>Salinomyces</taxon>
    </lineage>
</organism>
<dbReference type="OrthoDB" id="3942959at2759"/>
<sequence length="187" mass="19971">MPTETPITAPLHEALFACFVAATRLTTADVDVAAPLEVIQDIGRGVLAGALNFSQHPDGKIAFDAPQGFLVYLDLIMIEDGGVVERIHVRESLMEGSLASVSDLLLLRAVTVVERGSDGDVLDFQWLLSRVTEMGELPKLDAKQLGYLCKAAEACLAEMGCLVIAAILGEGNAADASRLLLLIERHC</sequence>
<evidence type="ECO:0000313" key="2">
    <source>
        <dbReference type="Proteomes" id="UP000308549"/>
    </source>
</evidence>